<dbReference type="Gene3D" id="3.20.20.70">
    <property type="entry name" value="Aldolase class I"/>
    <property type="match status" value="1"/>
</dbReference>
<evidence type="ECO:0000313" key="11">
    <source>
        <dbReference type="EMBL" id="KKS97945.1"/>
    </source>
</evidence>
<comment type="similarity">
    <text evidence="9">Belongs to the TrpF family.</text>
</comment>
<comment type="pathway">
    <text evidence="2 9">Amino-acid biosynthesis; L-tryptophan biosynthesis; L-tryptophan from chorismate: step 3/5.</text>
</comment>
<dbReference type="STRING" id="1618443.UV73_C0004G0087"/>
<name>A0A0G1DJ99_9BACT</name>
<dbReference type="SUPFAM" id="SSF51366">
    <property type="entry name" value="Ribulose-phoshate binding barrel"/>
    <property type="match status" value="1"/>
</dbReference>
<dbReference type="InterPro" id="IPR044643">
    <property type="entry name" value="TrpF_fam"/>
</dbReference>
<gene>
    <name evidence="9 11" type="primary">trpF</name>
    <name evidence="11" type="ORF">UV73_C0004G0087</name>
</gene>
<dbReference type="UniPathway" id="UPA00035">
    <property type="reaction ID" value="UER00042"/>
</dbReference>
<dbReference type="AlphaFoldDB" id="A0A0G1DJ99"/>
<protein>
    <recommendedName>
        <fullName evidence="4 9">N-(5'-phosphoribosyl)anthranilate isomerase</fullName>
        <shortName evidence="9">PRAI</shortName>
        <ecNumber evidence="3 9">5.3.1.24</ecNumber>
    </recommendedName>
</protein>
<dbReference type="HAMAP" id="MF_00135">
    <property type="entry name" value="PRAI"/>
    <property type="match status" value="1"/>
</dbReference>
<feature type="domain" description="N-(5'phosphoribosyl) anthranilate isomerase (PRAI)" evidence="10">
    <location>
        <begin position="5"/>
        <end position="191"/>
    </location>
</feature>
<evidence type="ECO:0000256" key="5">
    <source>
        <dbReference type="ARBA" id="ARBA00022605"/>
    </source>
</evidence>
<dbReference type="InterPro" id="IPR013785">
    <property type="entry name" value="Aldolase_TIM"/>
</dbReference>
<organism evidence="11 12">
    <name type="scientific">Candidatus Gottesmanbacteria bacterium GW2011_GWA2_43_14</name>
    <dbReference type="NCBI Taxonomy" id="1618443"/>
    <lineage>
        <taxon>Bacteria</taxon>
        <taxon>Candidatus Gottesmaniibacteriota</taxon>
    </lineage>
</organism>
<keyword evidence="6 9" id="KW-0822">Tryptophan biosynthesis</keyword>
<keyword evidence="8 9" id="KW-0413">Isomerase</keyword>
<dbReference type="InterPro" id="IPR011060">
    <property type="entry name" value="RibuloseP-bd_barrel"/>
</dbReference>
<dbReference type="EC" id="5.3.1.24" evidence="3 9"/>
<evidence type="ECO:0000256" key="2">
    <source>
        <dbReference type="ARBA" id="ARBA00004664"/>
    </source>
</evidence>
<dbReference type="PATRIC" id="fig|1618443.3.peg.744"/>
<evidence type="ECO:0000256" key="9">
    <source>
        <dbReference type="HAMAP-Rule" id="MF_00135"/>
    </source>
</evidence>
<reference evidence="11 12" key="1">
    <citation type="journal article" date="2015" name="Nature">
        <title>rRNA introns, odd ribosomes, and small enigmatic genomes across a large radiation of phyla.</title>
        <authorList>
            <person name="Brown C.T."/>
            <person name="Hug L.A."/>
            <person name="Thomas B.C."/>
            <person name="Sharon I."/>
            <person name="Castelle C.J."/>
            <person name="Singh A."/>
            <person name="Wilkins M.J."/>
            <person name="Williams K.H."/>
            <person name="Banfield J.F."/>
        </authorList>
    </citation>
    <scope>NUCLEOTIDE SEQUENCE [LARGE SCALE GENOMIC DNA]</scope>
</reference>
<keyword evidence="5 9" id="KW-0028">Amino-acid biosynthesis</keyword>
<comment type="caution">
    <text evidence="11">The sequence shown here is derived from an EMBL/GenBank/DDBJ whole genome shotgun (WGS) entry which is preliminary data.</text>
</comment>
<proteinExistence type="inferred from homology"/>
<evidence type="ECO:0000256" key="4">
    <source>
        <dbReference type="ARBA" id="ARBA00022272"/>
    </source>
</evidence>
<evidence type="ECO:0000256" key="7">
    <source>
        <dbReference type="ARBA" id="ARBA00023141"/>
    </source>
</evidence>
<dbReference type="Pfam" id="PF00697">
    <property type="entry name" value="PRAI"/>
    <property type="match status" value="1"/>
</dbReference>
<sequence length="196" mass="21763">MKTKIKICGIKTLEEALFCGQAAADYLGFNFVPASSRHIDMDTAKSIIAGLPSGRLETVGVFRDERPEKVLQIAEVLHLDFVQLHGNENEDYVRLLPNLRIIKVINGDSLPEKFPAEFVMIDREIQGQGMTVDFQKLSSRQIGKPLFLAGGLKPENVRQAVSIVRPYAVDVASGVETNGKKDPQKIRKFITQVNSL</sequence>
<evidence type="ECO:0000256" key="3">
    <source>
        <dbReference type="ARBA" id="ARBA00012572"/>
    </source>
</evidence>
<evidence type="ECO:0000256" key="6">
    <source>
        <dbReference type="ARBA" id="ARBA00022822"/>
    </source>
</evidence>
<dbReference type="GO" id="GO:0000162">
    <property type="term" value="P:L-tryptophan biosynthetic process"/>
    <property type="evidence" value="ECO:0007669"/>
    <property type="project" value="UniProtKB-UniRule"/>
</dbReference>
<comment type="catalytic activity">
    <reaction evidence="1 9">
        <text>N-(5-phospho-beta-D-ribosyl)anthranilate = 1-(2-carboxyphenylamino)-1-deoxy-D-ribulose 5-phosphate</text>
        <dbReference type="Rhea" id="RHEA:21540"/>
        <dbReference type="ChEBI" id="CHEBI:18277"/>
        <dbReference type="ChEBI" id="CHEBI:58613"/>
        <dbReference type="EC" id="5.3.1.24"/>
    </reaction>
</comment>
<dbReference type="PANTHER" id="PTHR42894:SF1">
    <property type="entry name" value="N-(5'-PHOSPHORIBOSYL)ANTHRANILATE ISOMERASE"/>
    <property type="match status" value="1"/>
</dbReference>
<keyword evidence="7 9" id="KW-0057">Aromatic amino acid biosynthesis</keyword>
<accession>A0A0G1DJ99</accession>
<dbReference type="GO" id="GO:0004640">
    <property type="term" value="F:phosphoribosylanthranilate isomerase activity"/>
    <property type="evidence" value="ECO:0007669"/>
    <property type="project" value="UniProtKB-UniRule"/>
</dbReference>
<evidence type="ECO:0000313" key="12">
    <source>
        <dbReference type="Proteomes" id="UP000034894"/>
    </source>
</evidence>
<dbReference type="Proteomes" id="UP000034894">
    <property type="component" value="Unassembled WGS sequence"/>
</dbReference>
<dbReference type="PANTHER" id="PTHR42894">
    <property type="entry name" value="N-(5'-PHOSPHORIBOSYL)ANTHRANILATE ISOMERASE"/>
    <property type="match status" value="1"/>
</dbReference>
<evidence type="ECO:0000259" key="10">
    <source>
        <dbReference type="Pfam" id="PF00697"/>
    </source>
</evidence>
<evidence type="ECO:0000256" key="1">
    <source>
        <dbReference type="ARBA" id="ARBA00001164"/>
    </source>
</evidence>
<dbReference type="InterPro" id="IPR001240">
    <property type="entry name" value="PRAI_dom"/>
</dbReference>
<dbReference type="EMBL" id="LCFP01000004">
    <property type="protein sequence ID" value="KKS97945.1"/>
    <property type="molecule type" value="Genomic_DNA"/>
</dbReference>
<evidence type="ECO:0000256" key="8">
    <source>
        <dbReference type="ARBA" id="ARBA00023235"/>
    </source>
</evidence>
<dbReference type="CDD" id="cd00405">
    <property type="entry name" value="PRAI"/>
    <property type="match status" value="1"/>
</dbReference>